<evidence type="ECO:0000313" key="3">
    <source>
        <dbReference type="Proteomes" id="UP000825483"/>
    </source>
</evidence>
<keyword evidence="3" id="KW-1185">Reference proteome</keyword>
<feature type="compositionally biased region" description="Polar residues" evidence="1">
    <location>
        <begin position="18"/>
        <end position="32"/>
    </location>
</feature>
<feature type="region of interest" description="Disordered" evidence="1">
    <location>
        <begin position="1"/>
        <end position="82"/>
    </location>
</feature>
<sequence>MFICSCSPKSRTKKDTQQDSANTQSNTPSINVDSMAATIDTTSYTNTSRYNEEDENIDKDEDYEDYDDDDAEDEYDDPFSQKTRHATATYYRYDGLGGKRRIDVDVDVDVQNGRVTRVHFPDNGVYPSGTDLMAAIWRMAKLTSQMTWVTTMT</sequence>
<feature type="compositionally biased region" description="Acidic residues" evidence="1">
    <location>
        <begin position="52"/>
        <end position="77"/>
    </location>
</feature>
<protein>
    <submittedName>
        <fullName evidence="2">Uncharacterized protein</fullName>
    </submittedName>
</protein>
<dbReference type="Proteomes" id="UP000825483">
    <property type="component" value="Unassembled WGS sequence"/>
</dbReference>
<comment type="caution">
    <text evidence="2">The sequence shown here is derived from an EMBL/GenBank/DDBJ whole genome shotgun (WGS) entry which is preliminary data.</text>
</comment>
<name>A0A9R1C882_9BACT</name>
<gene>
    <name evidence="2" type="ORF">PRLR5076_06860</name>
</gene>
<dbReference type="EMBL" id="BPUB01000001">
    <property type="protein sequence ID" value="GJG57835.1"/>
    <property type="molecule type" value="Genomic_DNA"/>
</dbReference>
<dbReference type="AlphaFoldDB" id="A0A9R1C882"/>
<accession>A0A9R1C882</accession>
<evidence type="ECO:0000313" key="2">
    <source>
        <dbReference type="EMBL" id="GJG57835.1"/>
    </source>
</evidence>
<reference evidence="2" key="1">
    <citation type="journal article" date="2022" name="Int. J. Syst. Evol. Microbiol.">
        <title>Prevotella lacticifex sp. nov., isolated from the rumen of cows.</title>
        <authorList>
            <person name="Shinkai T."/>
            <person name="Ikeyama N."/>
            <person name="Kumagai M."/>
            <person name="Ohmori H."/>
            <person name="Sakamoto M."/>
            <person name="Ohkuma M."/>
            <person name="Mitsumori M."/>
        </authorList>
    </citation>
    <scope>NUCLEOTIDE SEQUENCE</scope>
    <source>
        <strain evidence="2">R5076</strain>
    </source>
</reference>
<feature type="compositionally biased region" description="Polar residues" evidence="1">
    <location>
        <begin position="39"/>
        <end position="49"/>
    </location>
</feature>
<proteinExistence type="predicted"/>
<evidence type="ECO:0000256" key="1">
    <source>
        <dbReference type="SAM" id="MobiDB-lite"/>
    </source>
</evidence>
<organism evidence="2 3">
    <name type="scientific">Prevotella lacticifex</name>
    <dbReference type="NCBI Taxonomy" id="2854755"/>
    <lineage>
        <taxon>Bacteria</taxon>
        <taxon>Pseudomonadati</taxon>
        <taxon>Bacteroidota</taxon>
        <taxon>Bacteroidia</taxon>
        <taxon>Bacteroidales</taxon>
        <taxon>Prevotellaceae</taxon>
        <taxon>Prevotella</taxon>
    </lineage>
</organism>